<evidence type="ECO:0000256" key="4">
    <source>
        <dbReference type="ARBA" id="ARBA00022723"/>
    </source>
</evidence>
<dbReference type="InterPro" id="IPR002036">
    <property type="entry name" value="YbeY"/>
</dbReference>
<reference evidence="8" key="1">
    <citation type="submission" date="2015-04" db="EMBL/GenBank/DDBJ databases">
        <title>The genome sequence of the plant pathogenic Rhizarian Plasmodiophora brassicae reveals insights in its biotrophic life cycle and the origin of chitin synthesis.</title>
        <authorList>
            <person name="Schwelm A."/>
            <person name="Fogelqvist J."/>
            <person name="Knaust A."/>
            <person name="Julke S."/>
            <person name="Lilja T."/>
            <person name="Dhandapani V."/>
            <person name="Bonilla-Rosso G."/>
            <person name="Karlsson M."/>
            <person name="Shevchenko A."/>
            <person name="Choi S.R."/>
            <person name="Kim H.G."/>
            <person name="Park J.Y."/>
            <person name="Lim Y.P."/>
            <person name="Ludwig-Muller J."/>
            <person name="Dixelius C."/>
        </authorList>
    </citation>
    <scope>NUCLEOTIDE SEQUENCE</scope>
    <source>
        <tissue evidence="8">Potato root galls</tissue>
    </source>
</reference>
<name>A0A0H5R902_9EUKA</name>
<keyword evidence="5" id="KW-0255">Endonuclease</keyword>
<dbReference type="NCBIfam" id="TIGR00043">
    <property type="entry name" value="rRNA maturation RNase YbeY"/>
    <property type="match status" value="1"/>
</dbReference>
<keyword evidence="6" id="KW-0378">Hydrolase</keyword>
<evidence type="ECO:0000256" key="5">
    <source>
        <dbReference type="ARBA" id="ARBA00022759"/>
    </source>
</evidence>
<evidence type="ECO:0000313" key="8">
    <source>
        <dbReference type="EMBL" id="CRZ10187.1"/>
    </source>
</evidence>
<dbReference type="GO" id="GO:0004222">
    <property type="term" value="F:metalloendopeptidase activity"/>
    <property type="evidence" value="ECO:0007669"/>
    <property type="project" value="InterPro"/>
</dbReference>
<dbReference type="InterPro" id="IPR023091">
    <property type="entry name" value="MetalPrtase_cat_dom_sf_prd"/>
</dbReference>
<dbReference type="GO" id="GO:0004519">
    <property type="term" value="F:endonuclease activity"/>
    <property type="evidence" value="ECO:0007669"/>
    <property type="project" value="UniProtKB-KW"/>
</dbReference>
<evidence type="ECO:0000256" key="1">
    <source>
        <dbReference type="ARBA" id="ARBA00001947"/>
    </source>
</evidence>
<accession>A0A0H5R902</accession>
<comment type="cofactor">
    <cofactor evidence="1">
        <name>Zn(2+)</name>
        <dbReference type="ChEBI" id="CHEBI:29105"/>
    </cofactor>
</comment>
<dbReference type="GO" id="GO:0006364">
    <property type="term" value="P:rRNA processing"/>
    <property type="evidence" value="ECO:0007669"/>
    <property type="project" value="InterPro"/>
</dbReference>
<keyword evidence="4" id="KW-0479">Metal-binding</keyword>
<sequence length="158" mass="18448">MSIVIRNTQRSVSVNMALLSRQIYAIRDIIDCNDFDLSIWLTNDKRIRMYNNETRGIDRPTDVLSLRFIEDVKPGCRPKPIHHDFKNLGDIILSVPYIHRQLPTLGCSITKRLPLLCTHGICHLIGYDHERDDDFELMQARENEILQKLADRGLYPEF</sequence>
<keyword evidence="3" id="KW-0540">Nuclease</keyword>
<dbReference type="EMBL" id="HACM01009745">
    <property type="protein sequence ID" value="CRZ10187.1"/>
    <property type="molecule type" value="Transcribed_RNA"/>
</dbReference>
<keyword evidence="7" id="KW-0862">Zinc</keyword>
<organism evidence="8">
    <name type="scientific">Spongospora subterranea</name>
    <dbReference type="NCBI Taxonomy" id="70186"/>
    <lineage>
        <taxon>Eukaryota</taxon>
        <taxon>Sar</taxon>
        <taxon>Rhizaria</taxon>
        <taxon>Endomyxa</taxon>
        <taxon>Phytomyxea</taxon>
        <taxon>Plasmodiophorida</taxon>
        <taxon>Plasmodiophoridae</taxon>
        <taxon>Spongospora</taxon>
    </lineage>
</organism>
<protein>
    <submittedName>
        <fullName evidence="8">Uncharacterized protein</fullName>
    </submittedName>
</protein>
<dbReference type="PANTHER" id="PTHR46986">
    <property type="entry name" value="ENDORIBONUCLEASE YBEY, CHLOROPLASTIC"/>
    <property type="match status" value="1"/>
</dbReference>
<dbReference type="Gene3D" id="3.40.390.30">
    <property type="entry name" value="Metalloproteases ('zincins'), catalytic domain"/>
    <property type="match status" value="1"/>
</dbReference>
<dbReference type="AlphaFoldDB" id="A0A0H5R902"/>
<evidence type="ECO:0000256" key="7">
    <source>
        <dbReference type="ARBA" id="ARBA00022833"/>
    </source>
</evidence>
<comment type="similarity">
    <text evidence="2">Belongs to the endoribonuclease YbeY family.</text>
</comment>
<proteinExistence type="inferred from homology"/>
<dbReference type="PANTHER" id="PTHR46986:SF1">
    <property type="entry name" value="ENDORIBONUCLEASE YBEY, CHLOROPLASTIC"/>
    <property type="match status" value="1"/>
</dbReference>
<evidence type="ECO:0000256" key="3">
    <source>
        <dbReference type="ARBA" id="ARBA00022722"/>
    </source>
</evidence>
<evidence type="ECO:0000256" key="2">
    <source>
        <dbReference type="ARBA" id="ARBA00010875"/>
    </source>
</evidence>
<dbReference type="Pfam" id="PF02130">
    <property type="entry name" value="YbeY"/>
    <property type="match status" value="1"/>
</dbReference>
<evidence type="ECO:0000256" key="6">
    <source>
        <dbReference type="ARBA" id="ARBA00022801"/>
    </source>
</evidence>
<dbReference type="SUPFAM" id="SSF55486">
    <property type="entry name" value="Metalloproteases ('zincins'), catalytic domain"/>
    <property type="match status" value="1"/>
</dbReference>
<dbReference type="GO" id="GO:0046872">
    <property type="term" value="F:metal ion binding"/>
    <property type="evidence" value="ECO:0007669"/>
    <property type="project" value="UniProtKB-KW"/>
</dbReference>
<dbReference type="InterPro" id="IPR020549">
    <property type="entry name" value="YbeY_CS"/>
</dbReference>
<dbReference type="PROSITE" id="PS01306">
    <property type="entry name" value="UPF0054"/>
    <property type="match status" value="1"/>
</dbReference>
<dbReference type="HAMAP" id="MF_00009">
    <property type="entry name" value="Endoribonucl_YbeY"/>
    <property type="match status" value="1"/>
</dbReference>